<evidence type="ECO:0000313" key="2">
    <source>
        <dbReference type="EMBL" id="KOY78694.1"/>
    </source>
</evidence>
<dbReference type="EMBL" id="JXCZ01000040">
    <property type="protein sequence ID" value="KOY78694.1"/>
    <property type="molecule type" value="Genomic_DNA"/>
</dbReference>
<keyword evidence="1" id="KW-0812">Transmembrane</keyword>
<feature type="transmembrane region" description="Helical" evidence="1">
    <location>
        <begin position="309"/>
        <end position="328"/>
    </location>
</feature>
<gene>
    <name evidence="2" type="ORF">RZ72_02300</name>
</gene>
<feature type="transmembrane region" description="Helical" evidence="1">
    <location>
        <begin position="534"/>
        <end position="552"/>
    </location>
</feature>
<accession>A0A0M9DEE9</accession>
<feature type="transmembrane region" description="Helical" evidence="1">
    <location>
        <begin position="269"/>
        <end position="297"/>
    </location>
</feature>
<proteinExistence type="predicted"/>
<feature type="transmembrane region" description="Helical" evidence="1">
    <location>
        <begin position="16"/>
        <end position="35"/>
    </location>
</feature>
<feature type="transmembrane region" description="Helical" evidence="1">
    <location>
        <begin position="189"/>
        <end position="212"/>
    </location>
</feature>
<keyword evidence="1" id="KW-0472">Membrane</keyword>
<reference evidence="2 3" key="1">
    <citation type="journal article" date="2015" name="Genome Biol. Evol.">
        <title>Functionally Structured Genomes in Lactobacillus kunkeei Colonizing the Honey Crop and Food Products of Honeybees and Stingless Bees.</title>
        <authorList>
            <person name="Tamarit D."/>
            <person name="Ellegaard K.M."/>
            <person name="Wikander J."/>
            <person name="Olofsson T."/>
            <person name="Vasquez A."/>
            <person name="Andersson S.G."/>
        </authorList>
    </citation>
    <scope>NUCLEOTIDE SEQUENCE [LARGE SCALE GENOMIC DNA]</scope>
    <source>
        <strain evidence="2 3">LAla</strain>
    </source>
</reference>
<feature type="transmembrane region" description="Helical" evidence="1">
    <location>
        <begin position="78"/>
        <end position="97"/>
    </location>
</feature>
<organism evidence="2 3">
    <name type="scientific">Apilactobacillus kunkeei</name>
    <dbReference type="NCBI Taxonomy" id="148814"/>
    <lineage>
        <taxon>Bacteria</taxon>
        <taxon>Bacillati</taxon>
        <taxon>Bacillota</taxon>
        <taxon>Bacilli</taxon>
        <taxon>Lactobacillales</taxon>
        <taxon>Lactobacillaceae</taxon>
        <taxon>Apilactobacillus</taxon>
    </lineage>
</organism>
<feature type="transmembrane region" description="Helical" evidence="1">
    <location>
        <begin position="160"/>
        <end position="177"/>
    </location>
</feature>
<evidence type="ECO:0000256" key="1">
    <source>
        <dbReference type="SAM" id="Phobius"/>
    </source>
</evidence>
<feature type="transmembrane region" description="Helical" evidence="1">
    <location>
        <begin position="133"/>
        <end position="153"/>
    </location>
</feature>
<feature type="transmembrane region" description="Helical" evidence="1">
    <location>
        <begin position="340"/>
        <end position="357"/>
    </location>
</feature>
<feature type="transmembrane region" description="Helical" evidence="1">
    <location>
        <begin position="224"/>
        <end position="249"/>
    </location>
</feature>
<protein>
    <recommendedName>
        <fullName evidence="4">Membrane protein 6-pyruvoyl-tetrahydropterin synthase-related domain-containing protein</fullName>
    </recommendedName>
</protein>
<keyword evidence="1" id="KW-1133">Transmembrane helix</keyword>
<name>A0A0M9DEE9_9LACO</name>
<dbReference type="PATRIC" id="fig|148814.9.peg.1259"/>
<evidence type="ECO:0008006" key="4">
    <source>
        <dbReference type="Google" id="ProtNLM"/>
    </source>
</evidence>
<dbReference type="AlphaFoldDB" id="A0A0M9DEE9"/>
<dbReference type="Proteomes" id="UP000037749">
    <property type="component" value="Unassembled WGS sequence"/>
</dbReference>
<feature type="transmembrane region" description="Helical" evidence="1">
    <location>
        <begin position="369"/>
        <end position="388"/>
    </location>
</feature>
<comment type="caution">
    <text evidence="2">The sequence shown here is derived from an EMBL/GenBank/DDBJ whole genome shotgun (WGS) entry which is preliminary data.</text>
</comment>
<evidence type="ECO:0000313" key="3">
    <source>
        <dbReference type="Proteomes" id="UP000037749"/>
    </source>
</evidence>
<feature type="transmembrane region" description="Helical" evidence="1">
    <location>
        <begin position="104"/>
        <end position="127"/>
    </location>
</feature>
<sequence>MNQKSRLHDFWRNHGIVILIFMVMSLLSVSIMWHYKFIIMGSDMHFHWERIWDLRESLVNKSPFPLVALNQYNQTGSAVMALYPQLGMLPIAVLSLVIKSFIPLVYTVLMLRNFFALLVAYFASYSYNHNKKISFIFASGYTLAATILFHAVISYDIGRSSSMIYLPLILFGFLNLLEKDDWIELSIGMSAIIMCHVVNTAIAIFFLIVMALINVVKLLHKEKLIALVKAVVLTVLLTALYWIPFIIIVGNNSISFPPSYWKVAGTDTYIWYLSIIQNSVGPFFNVINLLGLVFGIIFFRRLGKYSKQLLFVGIGFLVLCSKLFPWDLIAKTGINDSLQFTWRLNIIPQLIFCYIFAEIVVKMFKKLSYAWIAIAVATIAIVLLQLQAQTSVVNQTKNSFELNHKFVEDGKTYRLNNNQDFHNMIFSNVGVVDYYPSAAVKYYDNTNNHIAIYNGNQRLKVKLLGDGKYSFKAPVAIKKMTLPFLHYKGIAYEVLVDGKTVKTIANKHALLTISHLSAGRHHVQIIVHRTKKELFSYLFAIIGIVLLIAAIVRKYVFKKNK</sequence>
<dbReference type="RefSeq" id="WP_053796964.1">
    <property type="nucleotide sequence ID" value="NZ_JXCZ01000040.1"/>
</dbReference>